<evidence type="ECO:0000256" key="1">
    <source>
        <dbReference type="SAM" id="MobiDB-lite"/>
    </source>
</evidence>
<dbReference type="EMBL" id="JGYV01000018">
    <property type="protein sequence ID" value="KFI60722.1"/>
    <property type="molecule type" value="Genomic_DNA"/>
</dbReference>
<evidence type="ECO:0000313" key="3">
    <source>
        <dbReference type="Proteomes" id="UP000029067"/>
    </source>
</evidence>
<sequence>MSEIFRQGLQAFFNQLHPARIGVNGSMPDDIFDDYRDLAEFTQYDCWTRLSKEGRKPANAKHSIPLYPNHHNPYKQGTLWTEAS</sequence>
<accession>A0A087APM2</accession>
<comment type="caution">
    <text evidence="2">The sequence shown here is derived from an EMBL/GenBank/DDBJ whole genome shotgun (WGS) entry which is preliminary data.</text>
</comment>
<feature type="region of interest" description="Disordered" evidence="1">
    <location>
        <begin position="56"/>
        <end position="84"/>
    </location>
</feature>
<name>A0A087APM2_9BIFI</name>
<keyword evidence="3" id="KW-1185">Reference proteome</keyword>
<evidence type="ECO:0000313" key="2">
    <source>
        <dbReference type="EMBL" id="KFI60722.1"/>
    </source>
</evidence>
<organism evidence="2 3">
    <name type="scientific">Bifidobacterium cuniculi</name>
    <dbReference type="NCBI Taxonomy" id="1688"/>
    <lineage>
        <taxon>Bacteria</taxon>
        <taxon>Bacillati</taxon>
        <taxon>Actinomycetota</taxon>
        <taxon>Actinomycetes</taxon>
        <taxon>Bifidobacteriales</taxon>
        <taxon>Bifidobacteriaceae</taxon>
        <taxon>Bifidobacterium</taxon>
    </lineage>
</organism>
<protein>
    <submittedName>
        <fullName evidence="2">Uncharacterized protein</fullName>
    </submittedName>
</protein>
<reference evidence="2 3" key="1">
    <citation type="submission" date="2014-03" db="EMBL/GenBank/DDBJ databases">
        <title>Genomics of Bifidobacteria.</title>
        <authorList>
            <person name="Ventura M."/>
            <person name="Milani C."/>
            <person name="Lugli G.A."/>
        </authorList>
    </citation>
    <scope>NUCLEOTIDE SEQUENCE [LARGE SCALE GENOMIC DNA]</scope>
    <source>
        <strain evidence="2 3">LMG 10738</strain>
    </source>
</reference>
<dbReference type="AlphaFoldDB" id="A0A087APM2"/>
<proteinExistence type="predicted"/>
<gene>
    <name evidence="2" type="ORF">BCUN_1884</name>
</gene>
<dbReference type="RefSeq" id="WP_033515262.1">
    <property type="nucleotide sequence ID" value="NZ_JGYV01000018.1"/>
</dbReference>
<dbReference type="Proteomes" id="UP000029067">
    <property type="component" value="Unassembled WGS sequence"/>
</dbReference>